<feature type="region of interest" description="Disordered" evidence="1">
    <location>
        <begin position="512"/>
        <end position="554"/>
    </location>
</feature>
<feature type="region of interest" description="Disordered" evidence="1">
    <location>
        <begin position="570"/>
        <end position="600"/>
    </location>
</feature>
<feature type="compositionally biased region" description="Polar residues" evidence="1">
    <location>
        <begin position="216"/>
        <end position="237"/>
    </location>
</feature>
<feature type="compositionally biased region" description="Acidic residues" evidence="1">
    <location>
        <begin position="532"/>
        <end position="547"/>
    </location>
</feature>
<organism evidence="2 3">
    <name type="scientific">Hondaea fermentalgiana</name>
    <dbReference type="NCBI Taxonomy" id="2315210"/>
    <lineage>
        <taxon>Eukaryota</taxon>
        <taxon>Sar</taxon>
        <taxon>Stramenopiles</taxon>
        <taxon>Bigyra</taxon>
        <taxon>Labyrinthulomycetes</taxon>
        <taxon>Thraustochytrida</taxon>
        <taxon>Thraustochytriidae</taxon>
        <taxon>Hondaea</taxon>
    </lineage>
</organism>
<proteinExistence type="predicted"/>
<comment type="caution">
    <text evidence="2">The sequence shown here is derived from an EMBL/GenBank/DDBJ whole genome shotgun (WGS) entry which is preliminary data.</text>
</comment>
<feature type="region of interest" description="Disordered" evidence="1">
    <location>
        <begin position="192"/>
        <end position="256"/>
    </location>
</feature>
<name>A0A2R5GL92_9STRA</name>
<dbReference type="EMBL" id="BEYU01000077">
    <property type="protein sequence ID" value="GBG30508.1"/>
    <property type="molecule type" value="Genomic_DNA"/>
</dbReference>
<evidence type="ECO:0000313" key="3">
    <source>
        <dbReference type="Proteomes" id="UP000241890"/>
    </source>
</evidence>
<sequence length="615" mass="68391">MYAATGTKAERGSMGMEMHDEDLLHPSVIPDGMAGEESGYVRNPNLNLPELSYKAVFEMLSENDNPMTPEPGLPPSHSDIEPIMEESLSTSDNEPFIFTEQGVLDGQMDHDDLASVSPPPPPPLSPSMVVYHTHSNASPPGSLSNNDAPMTCEAGLPPSHSEIESSIEESLLTSHNEPPIFTGQEFIEGQIDHDDFASGSPPPPPPLFPSMVVYHTDSNASPPGSPSDQATVPSSPASEPDYVYRTPSTPSSQKQNRLKLSLDCALALFRTASLMRMSRSDLRDFTASFEAYKQFPCTAGTTWKAQDYRQKLKHALGERQVRTVRQNQMIRSFRDEAAVLAELQKSFPERTESGFDFQHIAAHLWKAIDISRAEAHRKRKSFVAPKFKSGLTWGGLAGESLVKLLVEEHWQADLNSSVEKSWWFQKKAQVELLVFSHCKCTNCSLWHLDINSASPGMLELRFTRLRSEIYHAILTSHKYQEPMSRLKRDFPQLEAVDQDILEEMHMHLHDTEECPTCQRRSTRMHRAAAQLESEESDEDSDEEDDDDNVGKAPKGIDGLVLAKVLMPLSADHYDDGDEGVETDDEEEEETNVENGVAQDTDVAALALDRLTLSSS</sequence>
<dbReference type="Proteomes" id="UP000241890">
    <property type="component" value="Unassembled WGS sequence"/>
</dbReference>
<gene>
    <name evidence="2" type="ORF">FCC1311_067282</name>
</gene>
<evidence type="ECO:0000313" key="2">
    <source>
        <dbReference type="EMBL" id="GBG30508.1"/>
    </source>
</evidence>
<feature type="compositionally biased region" description="Acidic residues" evidence="1">
    <location>
        <begin position="574"/>
        <end position="591"/>
    </location>
</feature>
<accession>A0A2R5GL92</accession>
<evidence type="ECO:0000256" key="1">
    <source>
        <dbReference type="SAM" id="MobiDB-lite"/>
    </source>
</evidence>
<protein>
    <submittedName>
        <fullName evidence="2">Uncharacterized protein</fullName>
    </submittedName>
</protein>
<keyword evidence="3" id="KW-1185">Reference proteome</keyword>
<feature type="compositionally biased region" description="Polar residues" evidence="1">
    <location>
        <begin position="246"/>
        <end position="255"/>
    </location>
</feature>
<dbReference type="InParanoid" id="A0A2R5GL92"/>
<reference evidence="2 3" key="1">
    <citation type="submission" date="2017-12" db="EMBL/GenBank/DDBJ databases">
        <title>Sequencing, de novo assembly and annotation of complete genome of a new Thraustochytrid species, strain FCC1311.</title>
        <authorList>
            <person name="Sedici K."/>
            <person name="Godart F."/>
            <person name="Aiese Cigliano R."/>
            <person name="Sanseverino W."/>
            <person name="Barakat M."/>
            <person name="Ortet P."/>
            <person name="Marechal E."/>
            <person name="Cagnac O."/>
            <person name="Amato A."/>
        </authorList>
    </citation>
    <scope>NUCLEOTIDE SEQUENCE [LARGE SCALE GENOMIC DNA]</scope>
</reference>
<dbReference type="AlphaFoldDB" id="A0A2R5GL92"/>